<dbReference type="Pfam" id="PF00067">
    <property type="entry name" value="p450"/>
    <property type="match status" value="1"/>
</dbReference>
<gene>
    <name evidence="12" type="ORF">Acr_29g0006050</name>
</gene>
<dbReference type="Proteomes" id="UP000585474">
    <property type="component" value="Unassembled WGS sequence"/>
</dbReference>
<keyword evidence="6 9" id="KW-0408">Iron</keyword>
<dbReference type="CDD" id="cd20653">
    <property type="entry name" value="CYP81"/>
    <property type="match status" value="1"/>
</dbReference>
<dbReference type="GO" id="GO:0005506">
    <property type="term" value="F:iron ion binding"/>
    <property type="evidence" value="ECO:0007669"/>
    <property type="project" value="InterPro"/>
</dbReference>
<evidence type="ECO:0000313" key="13">
    <source>
        <dbReference type="Proteomes" id="UP000585474"/>
    </source>
</evidence>
<dbReference type="PANTHER" id="PTHR47947:SF24">
    <property type="entry name" value="ISOFLAVONE 2'-HYDROXYLASE-LIKE"/>
    <property type="match status" value="1"/>
</dbReference>
<dbReference type="OrthoDB" id="1055148at2759"/>
<reference evidence="12 13" key="1">
    <citation type="submission" date="2019-07" db="EMBL/GenBank/DDBJ databases">
        <title>De Novo Assembly of kiwifruit Actinidia rufa.</title>
        <authorList>
            <person name="Sugita-Konishi S."/>
            <person name="Sato K."/>
            <person name="Mori E."/>
            <person name="Abe Y."/>
            <person name="Kisaki G."/>
            <person name="Hamano K."/>
            <person name="Suezawa K."/>
            <person name="Otani M."/>
            <person name="Fukuda T."/>
            <person name="Manabe T."/>
            <person name="Gomi K."/>
            <person name="Tabuchi M."/>
            <person name="Akimitsu K."/>
            <person name="Kataoka I."/>
        </authorList>
    </citation>
    <scope>NUCLEOTIDE SEQUENCE [LARGE SCALE GENOMIC DNA]</scope>
    <source>
        <strain evidence="13">cv. Fuchu</strain>
    </source>
</reference>
<keyword evidence="11" id="KW-0812">Transmembrane</keyword>
<evidence type="ECO:0000256" key="11">
    <source>
        <dbReference type="SAM" id="Phobius"/>
    </source>
</evidence>
<dbReference type="InterPro" id="IPR002401">
    <property type="entry name" value="Cyt_P450_E_grp-I"/>
</dbReference>
<dbReference type="PRINTS" id="PR00463">
    <property type="entry name" value="EP450I"/>
</dbReference>
<dbReference type="InterPro" id="IPR017972">
    <property type="entry name" value="Cyt_P450_CS"/>
</dbReference>
<evidence type="ECO:0000256" key="4">
    <source>
        <dbReference type="ARBA" id="ARBA00022723"/>
    </source>
</evidence>
<dbReference type="GO" id="GO:0004497">
    <property type="term" value="F:monooxygenase activity"/>
    <property type="evidence" value="ECO:0007669"/>
    <property type="project" value="UniProtKB-KW"/>
</dbReference>
<dbReference type="SUPFAM" id="SSF48264">
    <property type="entry name" value="Cytochrome P450"/>
    <property type="match status" value="1"/>
</dbReference>
<keyword evidence="3 9" id="KW-0349">Heme</keyword>
<dbReference type="PANTHER" id="PTHR47947">
    <property type="entry name" value="CYTOCHROME P450 82C3-RELATED"/>
    <property type="match status" value="1"/>
</dbReference>
<comment type="cofactor">
    <cofactor evidence="9">
        <name>heme</name>
        <dbReference type="ChEBI" id="CHEBI:30413"/>
    </cofactor>
</comment>
<feature type="binding site" description="axial binding residue" evidence="9">
    <location>
        <position position="449"/>
    </location>
    <ligand>
        <name>heme</name>
        <dbReference type="ChEBI" id="CHEBI:30413"/>
    </ligand>
    <ligandPart>
        <name>Fe</name>
        <dbReference type="ChEBI" id="CHEBI:18248"/>
    </ligandPart>
</feature>
<dbReference type="FunFam" id="1.10.630.10:FF:000023">
    <property type="entry name" value="Cytochrome P450 family protein"/>
    <property type="match status" value="1"/>
</dbReference>
<keyword evidence="5 10" id="KW-0560">Oxidoreductase</keyword>
<dbReference type="InterPro" id="IPR036396">
    <property type="entry name" value="Cyt_P450_sf"/>
</dbReference>
<dbReference type="Gene3D" id="1.10.630.10">
    <property type="entry name" value="Cytochrome P450"/>
    <property type="match status" value="1"/>
</dbReference>
<keyword evidence="4 9" id="KW-0479">Metal-binding</keyword>
<dbReference type="GO" id="GO:0020037">
    <property type="term" value="F:heme binding"/>
    <property type="evidence" value="ECO:0007669"/>
    <property type="project" value="InterPro"/>
</dbReference>
<name>A0A7J0HEB2_9ERIC</name>
<comment type="subcellular location">
    <subcellularLocation>
        <location evidence="1">Membrane</location>
    </subcellularLocation>
</comment>
<comment type="similarity">
    <text evidence="2 10">Belongs to the cytochrome P450 family.</text>
</comment>
<keyword evidence="8 11" id="KW-0472">Membrane</keyword>
<protein>
    <submittedName>
        <fullName evidence="12">Cytochrome P450, family 81, subfamily D, polypeptide 8</fullName>
    </submittedName>
</protein>
<evidence type="ECO:0000256" key="6">
    <source>
        <dbReference type="ARBA" id="ARBA00023004"/>
    </source>
</evidence>
<evidence type="ECO:0000256" key="10">
    <source>
        <dbReference type="RuleBase" id="RU000461"/>
    </source>
</evidence>
<evidence type="ECO:0000313" key="12">
    <source>
        <dbReference type="EMBL" id="GFZ21443.1"/>
    </source>
</evidence>
<evidence type="ECO:0000256" key="7">
    <source>
        <dbReference type="ARBA" id="ARBA00023033"/>
    </source>
</evidence>
<dbReference type="GO" id="GO:0016705">
    <property type="term" value="F:oxidoreductase activity, acting on paired donors, with incorporation or reduction of molecular oxygen"/>
    <property type="evidence" value="ECO:0007669"/>
    <property type="project" value="InterPro"/>
</dbReference>
<comment type="caution">
    <text evidence="12">The sequence shown here is derived from an EMBL/GenBank/DDBJ whole genome shotgun (WGS) entry which is preliminary data.</text>
</comment>
<evidence type="ECO:0000256" key="9">
    <source>
        <dbReference type="PIRSR" id="PIRSR602401-1"/>
    </source>
</evidence>
<dbReference type="PRINTS" id="PR00385">
    <property type="entry name" value="P450"/>
</dbReference>
<dbReference type="GO" id="GO:0016020">
    <property type="term" value="C:membrane"/>
    <property type="evidence" value="ECO:0007669"/>
    <property type="project" value="UniProtKB-SubCell"/>
</dbReference>
<evidence type="ECO:0000256" key="3">
    <source>
        <dbReference type="ARBA" id="ARBA00022617"/>
    </source>
</evidence>
<keyword evidence="11" id="KW-1133">Transmembrane helix</keyword>
<dbReference type="InterPro" id="IPR001128">
    <property type="entry name" value="Cyt_P450"/>
</dbReference>
<evidence type="ECO:0000256" key="5">
    <source>
        <dbReference type="ARBA" id="ARBA00023002"/>
    </source>
</evidence>
<keyword evidence="7 10" id="KW-0503">Monooxygenase</keyword>
<dbReference type="AlphaFoldDB" id="A0A7J0HEB2"/>
<organism evidence="12 13">
    <name type="scientific">Actinidia rufa</name>
    <dbReference type="NCBI Taxonomy" id="165716"/>
    <lineage>
        <taxon>Eukaryota</taxon>
        <taxon>Viridiplantae</taxon>
        <taxon>Streptophyta</taxon>
        <taxon>Embryophyta</taxon>
        <taxon>Tracheophyta</taxon>
        <taxon>Spermatophyta</taxon>
        <taxon>Magnoliopsida</taxon>
        <taxon>eudicotyledons</taxon>
        <taxon>Gunneridae</taxon>
        <taxon>Pentapetalae</taxon>
        <taxon>asterids</taxon>
        <taxon>Ericales</taxon>
        <taxon>Actinidiaceae</taxon>
        <taxon>Actinidia</taxon>
    </lineage>
</organism>
<keyword evidence="13" id="KW-1185">Reference proteome</keyword>
<accession>A0A7J0HEB2</accession>
<evidence type="ECO:0000256" key="1">
    <source>
        <dbReference type="ARBA" id="ARBA00004370"/>
    </source>
</evidence>
<dbReference type="EMBL" id="BJWL01000029">
    <property type="protein sequence ID" value="GFZ21443.1"/>
    <property type="molecule type" value="Genomic_DNA"/>
</dbReference>
<sequence>MRAMEIYLPYVTVSVFVVFITFKLLSKAITNRRRNLPPSPPALPVIGHLHLLKQPLHRTLQNLSQNLGSVFSLRLGSRLVVVVSSSSVAEECFTKNDVVLANRPRFIIGKYLSYNYTTVVVAPYGDYWRNLRRLMALEIFSTSRLNLFLSIRQDEIKLLLRRLYQKSSNDFARVELKSKFSELTFNIIMRMIAGKRYYGDDLGDCEEAKGFRELVSEAFKYSGVSNPADFLPVLRWIDFKGFEKNLAKLHKRIDSRLQGLIDEHRRDKSKNTMIDHLLSLQESQPENYTDSVIKGLMCGENLSRCVHLQVMILAGTDTSAVTLEWAMSLLVNHPEVLKKARAELDTHLGQDRFINEHDLSKLHYLQAIISETFRLCPAAPLLLPHMPSDDCSIGGFDIPRDTVLLVNSWAIHRDPKVWDDPTSFKPERFEGGEVEGHKLMPFGMGRRACPGSGLAQRVVGLTLGSLIQCFEWERVGERVS</sequence>
<proteinExistence type="inferred from homology"/>
<dbReference type="InterPro" id="IPR050651">
    <property type="entry name" value="Plant_Cytochrome_P450_Monoox"/>
</dbReference>
<feature type="transmembrane region" description="Helical" evidence="11">
    <location>
        <begin position="6"/>
        <end position="25"/>
    </location>
</feature>
<evidence type="ECO:0000256" key="2">
    <source>
        <dbReference type="ARBA" id="ARBA00010617"/>
    </source>
</evidence>
<evidence type="ECO:0000256" key="8">
    <source>
        <dbReference type="ARBA" id="ARBA00023136"/>
    </source>
</evidence>
<dbReference type="PROSITE" id="PS00086">
    <property type="entry name" value="CYTOCHROME_P450"/>
    <property type="match status" value="1"/>
</dbReference>